<organism evidence="2 3">
    <name type="scientific">Kaistella pullorum</name>
    <dbReference type="NCBI Taxonomy" id="2763074"/>
    <lineage>
        <taxon>Bacteria</taxon>
        <taxon>Pseudomonadati</taxon>
        <taxon>Bacteroidota</taxon>
        <taxon>Flavobacteriia</taxon>
        <taxon>Flavobacteriales</taxon>
        <taxon>Weeksellaceae</taxon>
        <taxon>Chryseobacterium group</taxon>
        <taxon>Kaistella</taxon>
    </lineage>
</organism>
<dbReference type="Proteomes" id="UP000626242">
    <property type="component" value="Unassembled WGS sequence"/>
</dbReference>
<feature type="transmembrane region" description="Helical" evidence="1">
    <location>
        <begin position="57"/>
        <end position="74"/>
    </location>
</feature>
<feature type="transmembrane region" description="Helical" evidence="1">
    <location>
        <begin position="12"/>
        <end position="37"/>
    </location>
</feature>
<proteinExistence type="predicted"/>
<protein>
    <submittedName>
        <fullName evidence="2">DUF4260 domain-containing protein</fullName>
    </submittedName>
</protein>
<evidence type="ECO:0000313" key="3">
    <source>
        <dbReference type="Proteomes" id="UP000626242"/>
    </source>
</evidence>
<gene>
    <name evidence="2" type="ORF">H9628_11160</name>
</gene>
<keyword evidence="1" id="KW-0472">Membrane</keyword>
<dbReference type="EMBL" id="JACSPS010000004">
    <property type="protein sequence ID" value="MBD8019029.1"/>
    <property type="molecule type" value="Genomic_DNA"/>
</dbReference>
<sequence length="117" mass="13221">MKTLLKAEYTALFLIGIFAFHQTGISWWWFLAFFFMPDISMLGYAAGNRVGAVSYNIFHHFASGVLCFVLGKYLNIHNLEVAGIILFTHSAFDRILGYGLKFPDSFHNTHLGRIGKA</sequence>
<reference evidence="2 3" key="1">
    <citation type="submission" date="2020-08" db="EMBL/GenBank/DDBJ databases">
        <title>A Genomic Blueprint of the Chicken Gut Microbiome.</title>
        <authorList>
            <person name="Gilroy R."/>
            <person name="Ravi A."/>
            <person name="Getino M."/>
            <person name="Pursley I."/>
            <person name="Horton D.L."/>
            <person name="Alikhan N.-F."/>
            <person name="Baker D."/>
            <person name="Gharbi K."/>
            <person name="Hall N."/>
            <person name="Watson M."/>
            <person name="Adriaenssens E.M."/>
            <person name="Foster-Nyarko E."/>
            <person name="Jarju S."/>
            <person name="Secka A."/>
            <person name="Antonio M."/>
            <person name="Oren A."/>
            <person name="Chaudhuri R."/>
            <person name="La Ragione R.M."/>
            <person name="Hildebrand F."/>
            <person name="Pallen M.J."/>
        </authorList>
    </citation>
    <scope>NUCLEOTIDE SEQUENCE [LARGE SCALE GENOMIC DNA]</scope>
    <source>
        <strain evidence="2 3">Sa1CVA4</strain>
    </source>
</reference>
<evidence type="ECO:0000313" key="2">
    <source>
        <dbReference type="EMBL" id="MBD8019029.1"/>
    </source>
</evidence>
<dbReference type="InterPro" id="IPR025356">
    <property type="entry name" value="DUF4260"/>
</dbReference>
<accession>A0ABR8WPT1</accession>
<keyword evidence="1" id="KW-1133">Transmembrane helix</keyword>
<comment type="caution">
    <text evidence="2">The sequence shown here is derived from an EMBL/GenBank/DDBJ whole genome shotgun (WGS) entry which is preliminary data.</text>
</comment>
<keyword evidence="1" id="KW-0812">Transmembrane</keyword>
<evidence type="ECO:0000256" key="1">
    <source>
        <dbReference type="SAM" id="Phobius"/>
    </source>
</evidence>
<dbReference type="Pfam" id="PF14079">
    <property type="entry name" value="DUF4260"/>
    <property type="match status" value="1"/>
</dbReference>
<dbReference type="RefSeq" id="WP_251834221.1">
    <property type="nucleotide sequence ID" value="NZ_JACSPS010000004.1"/>
</dbReference>
<keyword evidence="3" id="KW-1185">Reference proteome</keyword>
<name>A0ABR8WPT1_9FLAO</name>